<name>A0A6C0I4V4_9ZZZZ</name>
<accession>A0A6C0I4V4</accession>
<protein>
    <submittedName>
        <fullName evidence="1">Uncharacterized protein</fullName>
    </submittedName>
</protein>
<reference evidence="1" key="1">
    <citation type="journal article" date="2020" name="Nature">
        <title>Giant virus diversity and host interactions through global metagenomics.</title>
        <authorList>
            <person name="Schulz F."/>
            <person name="Roux S."/>
            <person name="Paez-Espino D."/>
            <person name="Jungbluth S."/>
            <person name="Walsh D.A."/>
            <person name="Denef V.J."/>
            <person name="McMahon K.D."/>
            <person name="Konstantinidis K.T."/>
            <person name="Eloe-Fadrosh E.A."/>
            <person name="Kyrpides N.C."/>
            <person name="Woyke T."/>
        </authorList>
    </citation>
    <scope>NUCLEOTIDE SEQUENCE</scope>
    <source>
        <strain evidence="1">GVMAG-M-3300023184-191</strain>
    </source>
</reference>
<proteinExistence type="predicted"/>
<dbReference type="EMBL" id="MN740101">
    <property type="protein sequence ID" value="QHT87822.1"/>
    <property type="molecule type" value="Genomic_DNA"/>
</dbReference>
<organism evidence="1">
    <name type="scientific">viral metagenome</name>
    <dbReference type="NCBI Taxonomy" id="1070528"/>
    <lineage>
        <taxon>unclassified sequences</taxon>
        <taxon>metagenomes</taxon>
        <taxon>organismal metagenomes</taxon>
    </lineage>
</organism>
<dbReference type="AlphaFoldDB" id="A0A6C0I4V4"/>
<evidence type="ECO:0000313" key="1">
    <source>
        <dbReference type="EMBL" id="QHT87822.1"/>
    </source>
</evidence>
<sequence length="166" mass="19575">MELISVKSILDIVALFIIDNMYAFQIMNKSRSNRRRKTKRSRKFAFDPACWGKNKPLEQLWGDLSSYLSVIIIYKGSRPYEFVMLNPPPLSSSQLYEQLRQYDDDLQVVAILSAHPDIKHAYETLVYPKVKDKTVDYVITNYTKIFKRLRTNMHVYQPIKKLMVPH</sequence>